<dbReference type="EMBL" id="FNIL01000010">
    <property type="protein sequence ID" value="SDO26869.1"/>
    <property type="molecule type" value="Genomic_DNA"/>
</dbReference>
<reference evidence="2" key="1">
    <citation type="submission" date="2016-10" db="EMBL/GenBank/DDBJ databases">
        <authorList>
            <person name="Varghese N."/>
            <person name="Submissions S."/>
        </authorList>
    </citation>
    <scope>NUCLEOTIDE SEQUENCE [LARGE SCALE GENOMIC DNA]</scope>
    <source>
        <strain evidence="2">CGMCC 1.10369</strain>
    </source>
</reference>
<evidence type="ECO:0000313" key="1">
    <source>
        <dbReference type="EMBL" id="SDO26869.1"/>
    </source>
</evidence>
<name>A0A1H0I626_9BACI</name>
<evidence type="ECO:0000313" key="2">
    <source>
        <dbReference type="Proteomes" id="UP000198778"/>
    </source>
</evidence>
<protein>
    <submittedName>
        <fullName evidence="1">Uncharacterized protein</fullName>
    </submittedName>
</protein>
<gene>
    <name evidence="1" type="ORF">SAMN04488053_1109</name>
</gene>
<dbReference type="Proteomes" id="UP000198778">
    <property type="component" value="Unassembled WGS sequence"/>
</dbReference>
<dbReference type="AlphaFoldDB" id="A0A1H0I626"/>
<sequence>MQAAISNLISEKISLILSKGLKLVK</sequence>
<accession>A0A1H0I626</accession>
<proteinExistence type="predicted"/>
<organism evidence="1 2">
    <name type="scientific">Alkalicoccus daliensis</name>
    <dbReference type="NCBI Taxonomy" id="745820"/>
    <lineage>
        <taxon>Bacteria</taxon>
        <taxon>Bacillati</taxon>
        <taxon>Bacillota</taxon>
        <taxon>Bacilli</taxon>
        <taxon>Bacillales</taxon>
        <taxon>Bacillaceae</taxon>
        <taxon>Alkalicoccus</taxon>
    </lineage>
</organism>
<keyword evidence="2" id="KW-1185">Reference proteome</keyword>